<feature type="domain" description="Retrovirus-related Pol polyprotein from transposon TNT 1-94-like beta-barrel" evidence="3">
    <location>
        <begin position="75"/>
        <end position="120"/>
    </location>
</feature>
<feature type="region of interest" description="Disordered" evidence="1">
    <location>
        <begin position="1"/>
        <end position="31"/>
    </location>
</feature>
<organism evidence="4">
    <name type="scientific">Tanacetum cinerariifolium</name>
    <name type="common">Dalmatian daisy</name>
    <name type="synonym">Chrysanthemum cinerariifolium</name>
    <dbReference type="NCBI Taxonomy" id="118510"/>
    <lineage>
        <taxon>Eukaryota</taxon>
        <taxon>Viridiplantae</taxon>
        <taxon>Streptophyta</taxon>
        <taxon>Embryophyta</taxon>
        <taxon>Tracheophyta</taxon>
        <taxon>Spermatophyta</taxon>
        <taxon>Magnoliopsida</taxon>
        <taxon>eudicotyledons</taxon>
        <taxon>Gunneridae</taxon>
        <taxon>Pentapetalae</taxon>
        <taxon>asterids</taxon>
        <taxon>campanulids</taxon>
        <taxon>Asterales</taxon>
        <taxon>Asteraceae</taxon>
        <taxon>Asteroideae</taxon>
        <taxon>Anthemideae</taxon>
        <taxon>Anthemidinae</taxon>
        <taxon>Tanacetum</taxon>
    </lineage>
</organism>
<feature type="domain" description="Reverse transcriptase Ty1/copia-type" evidence="2">
    <location>
        <begin position="211"/>
        <end position="253"/>
    </location>
</feature>
<dbReference type="AlphaFoldDB" id="A0A6L2KZP7"/>
<dbReference type="PANTHER" id="PTHR47592">
    <property type="entry name" value="PBF68 PROTEIN"/>
    <property type="match status" value="1"/>
</dbReference>
<feature type="compositionally biased region" description="Polar residues" evidence="1">
    <location>
        <begin position="1"/>
        <end position="10"/>
    </location>
</feature>
<sequence>MMEHNNSSRYNENKGKHKHHDNTKADPNKKSKVTCWKCGKPRNLKKDCKGGKASNKANGSCTNGLVDGSTNSLKGATVHMCKDRYWFKTYESLNDGSILHMGNESTALVHERGCVDLKFYVIEPNDSVLINSIIESRDAIFDENRFSSVPRPSLRISNETKDIGGSVVSKEDDPKIFDEAMKSQDVAFWKEEINDEMDSIMGNNTWVLANLPPVARISTIRLLIVMASIHNMIIHQMDVKIAFLNGNLDEECWDIKSKDFIDVVKVTAGSTKLMVPVEVSTADAS</sequence>
<dbReference type="InterPro" id="IPR054722">
    <property type="entry name" value="PolX-like_BBD"/>
</dbReference>
<evidence type="ECO:0000259" key="2">
    <source>
        <dbReference type="Pfam" id="PF07727"/>
    </source>
</evidence>
<dbReference type="EMBL" id="BKCJ010003308">
    <property type="protein sequence ID" value="GEU54280.1"/>
    <property type="molecule type" value="Genomic_DNA"/>
</dbReference>
<comment type="caution">
    <text evidence="4">The sequence shown here is derived from an EMBL/GenBank/DDBJ whole genome shotgun (WGS) entry which is preliminary data.</text>
</comment>
<dbReference type="PANTHER" id="PTHR47592:SF29">
    <property type="entry name" value="ZINC FINGER, CCHC-TYPE"/>
    <property type="match status" value="1"/>
</dbReference>
<accession>A0A6L2KZP7</accession>
<gene>
    <name evidence="4" type="ORF">Tci_026258</name>
</gene>
<evidence type="ECO:0000259" key="3">
    <source>
        <dbReference type="Pfam" id="PF22936"/>
    </source>
</evidence>
<dbReference type="InterPro" id="IPR013103">
    <property type="entry name" value="RVT_2"/>
</dbReference>
<proteinExistence type="predicted"/>
<name>A0A6L2KZP7_TANCI</name>
<reference evidence="4" key="1">
    <citation type="journal article" date="2019" name="Sci. Rep.">
        <title>Draft genome of Tanacetum cinerariifolium, the natural source of mosquito coil.</title>
        <authorList>
            <person name="Yamashiro T."/>
            <person name="Shiraishi A."/>
            <person name="Satake H."/>
            <person name="Nakayama K."/>
        </authorList>
    </citation>
    <scope>NUCLEOTIDE SEQUENCE</scope>
</reference>
<evidence type="ECO:0000256" key="1">
    <source>
        <dbReference type="SAM" id="MobiDB-lite"/>
    </source>
</evidence>
<evidence type="ECO:0000313" key="4">
    <source>
        <dbReference type="EMBL" id="GEU54280.1"/>
    </source>
</evidence>
<protein>
    <submittedName>
        <fullName evidence="4">Uncharacterized protein</fullName>
    </submittedName>
</protein>
<dbReference type="Pfam" id="PF07727">
    <property type="entry name" value="RVT_2"/>
    <property type="match status" value="1"/>
</dbReference>
<dbReference type="Pfam" id="PF22936">
    <property type="entry name" value="Pol_BBD"/>
    <property type="match status" value="1"/>
</dbReference>